<proteinExistence type="predicted"/>
<dbReference type="SUPFAM" id="SSF53474">
    <property type="entry name" value="alpha/beta-Hydrolases"/>
    <property type="match status" value="1"/>
</dbReference>
<dbReference type="AlphaFoldDB" id="A0AA37LS20"/>
<evidence type="ECO:0000313" key="2">
    <source>
        <dbReference type="EMBL" id="GJC82136.1"/>
    </source>
</evidence>
<dbReference type="InterPro" id="IPR013595">
    <property type="entry name" value="Pept_S33_TAP-like_C"/>
</dbReference>
<name>A0AA37LS20_9PEZI</name>
<dbReference type="InterPro" id="IPR029058">
    <property type="entry name" value="AB_hydrolase_fold"/>
</dbReference>
<protein>
    <recommendedName>
        <fullName evidence="1">Peptidase S33 tripeptidyl aminopeptidase-like C-terminal domain-containing protein</fullName>
    </recommendedName>
</protein>
<dbReference type="Pfam" id="PF08386">
    <property type="entry name" value="Abhydrolase_4"/>
    <property type="match status" value="1"/>
</dbReference>
<comment type="caution">
    <text evidence="2">The sequence shown here is derived from an EMBL/GenBank/DDBJ whole genome shotgun (WGS) entry which is preliminary data.</text>
</comment>
<evidence type="ECO:0000259" key="1">
    <source>
        <dbReference type="Pfam" id="PF08386"/>
    </source>
</evidence>
<feature type="domain" description="Peptidase S33 tripeptidyl aminopeptidase-like C-terminal" evidence="1">
    <location>
        <begin position="2"/>
        <end position="95"/>
    </location>
</feature>
<keyword evidence="3" id="KW-1185">Reference proteome</keyword>
<organism evidence="2 3">
    <name type="scientific">Colletotrichum liriopes</name>
    <dbReference type="NCBI Taxonomy" id="708192"/>
    <lineage>
        <taxon>Eukaryota</taxon>
        <taxon>Fungi</taxon>
        <taxon>Dikarya</taxon>
        <taxon>Ascomycota</taxon>
        <taxon>Pezizomycotina</taxon>
        <taxon>Sordariomycetes</taxon>
        <taxon>Hypocreomycetidae</taxon>
        <taxon>Glomerellales</taxon>
        <taxon>Glomerellaceae</taxon>
        <taxon>Colletotrichum</taxon>
        <taxon>Colletotrichum spaethianum species complex</taxon>
    </lineage>
</organism>
<dbReference type="EMBL" id="BPPX01000008">
    <property type="protein sequence ID" value="GJC82136.1"/>
    <property type="molecule type" value="Genomic_DNA"/>
</dbReference>
<accession>A0AA37LS20</accession>
<dbReference type="Proteomes" id="UP001055172">
    <property type="component" value="Unassembled WGS sequence"/>
</dbReference>
<sequence length="163" mass="18029">MMMCEDWDIEAKFPSPDWDANLQSPDPTNTSFPILFAGNTHDPVTPLSSAVKMSRNFVNAAVFELEAEGHCTLAATSLCAITKIRDYLQKGILPPLPTVAADGTLSGWDKCEADERPWKPFLYGSGEMEDSVLAEDLRVLQGLRDVHNEVIGRLTPPLKLRLE</sequence>
<evidence type="ECO:0000313" key="3">
    <source>
        <dbReference type="Proteomes" id="UP001055172"/>
    </source>
</evidence>
<reference evidence="2 3" key="1">
    <citation type="submission" date="2021-07" db="EMBL/GenBank/DDBJ databases">
        <title>Genome data of Colletotrichum spaethianum.</title>
        <authorList>
            <person name="Utami Y.D."/>
            <person name="Hiruma K."/>
        </authorList>
    </citation>
    <scope>NUCLEOTIDE SEQUENCE [LARGE SCALE GENOMIC DNA]</scope>
    <source>
        <strain evidence="2 3">MAFF 242679</strain>
    </source>
</reference>
<gene>
    <name evidence="2" type="ORF">ColLi_04974</name>
</gene>